<dbReference type="EMBL" id="UOEL01000031">
    <property type="protein sequence ID" value="VAW10691.1"/>
    <property type="molecule type" value="Genomic_DNA"/>
</dbReference>
<dbReference type="Gene3D" id="2.40.160.60">
    <property type="entry name" value="Outer membrane protein transport protein (OMPP1/FadL/TodX)"/>
    <property type="match status" value="1"/>
</dbReference>
<proteinExistence type="predicted"/>
<evidence type="ECO:0008006" key="2">
    <source>
        <dbReference type="Google" id="ProtNLM"/>
    </source>
</evidence>
<accession>A0A3B0SWA6</accession>
<reference evidence="1" key="1">
    <citation type="submission" date="2018-06" db="EMBL/GenBank/DDBJ databases">
        <authorList>
            <person name="Zhirakovskaya E."/>
        </authorList>
    </citation>
    <scope>NUCLEOTIDE SEQUENCE</scope>
</reference>
<organism evidence="1">
    <name type="scientific">hydrothermal vent metagenome</name>
    <dbReference type="NCBI Taxonomy" id="652676"/>
    <lineage>
        <taxon>unclassified sequences</taxon>
        <taxon>metagenomes</taxon>
        <taxon>ecological metagenomes</taxon>
    </lineage>
</organism>
<gene>
    <name evidence="1" type="ORF">MNBD_BACTEROID03-868</name>
</gene>
<evidence type="ECO:0000313" key="1">
    <source>
        <dbReference type="EMBL" id="VAW10691.1"/>
    </source>
</evidence>
<protein>
    <recommendedName>
        <fullName evidence="2">Alpha-ketoglutarate decarboxylase</fullName>
    </recommendedName>
</protein>
<sequence length="177" mass="19862">MTKKVPLGLKNLLFCLFFLFGSLFCFSQNPTTKSEFWNKVRFGGGIGLGFTNGGFNGSIAPSAIYQFNNQFSAGLGLNVNYAKYNESKFLAYGVNAMTYFNPIQQIQLSAELEQLRVNRSLETIAGTLEDDYWAPALFLGIGYTSQFATVGIRYDVLYDSGRSIYANAWMPFVRVYF</sequence>
<name>A0A3B0SWA6_9ZZZZ</name>
<dbReference type="AlphaFoldDB" id="A0A3B0SWA6"/>